<reference evidence="1" key="1">
    <citation type="submission" date="2016-05" db="EMBL/GenBank/DDBJ databases">
        <authorList>
            <person name="Lavstsen T."/>
            <person name="Jespersen J.S."/>
        </authorList>
    </citation>
    <scope>NUCLEOTIDE SEQUENCE</scope>
    <source>
        <tissue evidence="1">Brain</tissue>
    </source>
</reference>
<dbReference type="AlphaFoldDB" id="A0A1A8NB12"/>
<proteinExistence type="predicted"/>
<evidence type="ECO:0000313" key="1">
    <source>
        <dbReference type="EMBL" id="SBR66275.1"/>
    </source>
</evidence>
<gene>
    <name evidence="1" type="primary">CR847511.1</name>
</gene>
<organism evidence="1">
    <name type="scientific">Nothobranchius pienaari</name>
    <dbReference type="NCBI Taxonomy" id="704102"/>
    <lineage>
        <taxon>Eukaryota</taxon>
        <taxon>Metazoa</taxon>
        <taxon>Chordata</taxon>
        <taxon>Craniata</taxon>
        <taxon>Vertebrata</taxon>
        <taxon>Euteleostomi</taxon>
        <taxon>Actinopterygii</taxon>
        <taxon>Neopterygii</taxon>
        <taxon>Teleostei</taxon>
        <taxon>Neoteleostei</taxon>
        <taxon>Acanthomorphata</taxon>
        <taxon>Ovalentaria</taxon>
        <taxon>Atherinomorphae</taxon>
        <taxon>Cyprinodontiformes</taxon>
        <taxon>Nothobranchiidae</taxon>
        <taxon>Nothobranchius</taxon>
    </lineage>
</organism>
<name>A0A1A8NB12_9TELE</name>
<reference evidence="1" key="2">
    <citation type="submission" date="2016-06" db="EMBL/GenBank/DDBJ databases">
        <title>The genome of a short-lived fish provides insights into sex chromosome evolution and the genetic control of aging.</title>
        <authorList>
            <person name="Reichwald K."/>
            <person name="Felder M."/>
            <person name="Petzold A."/>
            <person name="Koch P."/>
            <person name="Groth M."/>
            <person name="Platzer M."/>
        </authorList>
    </citation>
    <scope>NUCLEOTIDE SEQUENCE</scope>
    <source>
        <tissue evidence="1">Brain</tissue>
    </source>
</reference>
<dbReference type="EMBL" id="HAEG01001948">
    <property type="protein sequence ID" value="SBR66275.1"/>
    <property type="molecule type" value="Transcribed_RNA"/>
</dbReference>
<protein>
    <submittedName>
        <fullName evidence="1">Uncharacterized protein</fullName>
    </submittedName>
</protein>
<feature type="non-terminal residue" evidence="1">
    <location>
        <position position="1"/>
    </location>
</feature>
<accession>A0A1A8NB12</accession>
<sequence>YFGCQLSLYGEHGFGRGDCLLEKATTLAEGYNLTDITFVNKFLCSVTPNWLFPRCDIDFYLKNMMCMNKGKGNWDSILVATRHLT</sequence>
<feature type="non-terminal residue" evidence="1">
    <location>
        <position position="85"/>
    </location>
</feature>